<name>A0A5M6J275_9PROT</name>
<dbReference type="EMBL" id="VWPK01000001">
    <property type="protein sequence ID" value="KAA5614700.1"/>
    <property type="molecule type" value="Genomic_DNA"/>
</dbReference>
<evidence type="ECO:0000313" key="2">
    <source>
        <dbReference type="EMBL" id="KAA5614700.1"/>
    </source>
</evidence>
<evidence type="ECO:0000313" key="3">
    <source>
        <dbReference type="Proteomes" id="UP000325255"/>
    </source>
</evidence>
<proteinExistence type="predicted"/>
<reference evidence="2 3" key="1">
    <citation type="submission" date="2019-09" db="EMBL/GenBank/DDBJ databases">
        <title>Genome sequence of Rhodovastum atsumiense, a diverse member of the Acetobacteraceae family of non-sulfur purple photosynthetic bacteria.</title>
        <authorList>
            <person name="Meyer T."/>
            <person name="Kyndt J."/>
        </authorList>
    </citation>
    <scope>NUCLEOTIDE SEQUENCE [LARGE SCALE GENOMIC DNA]</scope>
    <source>
        <strain evidence="2 3">DSM 21279</strain>
    </source>
</reference>
<gene>
    <name evidence="2" type="ORF">F1189_00805</name>
</gene>
<dbReference type="RefSeq" id="WP_150038494.1">
    <property type="nucleotide sequence ID" value="NZ_OW485601.1"/>
</dbReference>
<feature type="compositionally biased region" description="Pro residues" evidence="1">
    <location>
        <begin position="96"/>
        <end position="116"/>
    </location>
</feature>
<feature type="region of interest" description="Disordered" evidence="1">
    <location>
        <begin position="75"/>
        <end position="125"/>
    </location>
</feature>
<keyword evidence="3" id="KW-1185">Reference proteome</keyword>
<dbReference type="Proteomes" id="UP000325255">
    <property type="component" value="Unassembled WGS sequence"/>
</dbReference>
<feature type="compositionally biased region" description="Low complexity" evidence="1">
    <location>
        <begin position="75"/>
        <end position="95"/>
    </location>
</feature>
<accession>A0A5M6J275</accession>
<protein>
    <submittedName>
        <fullName evidence="2">Uncharacterized protein</fullName>
    </submittedName>
</protein>
<comment type="caution">
    <text evidence="2">The sequence shown here is derived from an EMBL/GenBank/DDBJ whole genome shotgun (WGS) entry which is preliminary data.</text>
</comment>
<organism evidence="2 3">
    <name type="scientific">Rhodovastum atsumiense</name>
    <dbReference type="NCBI Taxonomy" id="504468"/>
    <lineage>
        <taxon>Bacteria</taxon>
        <taxon>Pseudomonadati</taxon>
        <taxon>Pseudomonadota</taxon>
        <taxon>Alphaproteobacteria</taxon>
        <taxon>Acetobacterales</taxon>
        <taxon>Acetobacteraceae</taxon>
        <taxon>Rhodovastum</taxon>
    </lineage>
</organism>
<evidence type="ECO:0000256" key="1">
    <source>
        <dbReference type="SAM" id="MobiDB-lite"/>
    </source>
</evidence>
<dbReference type="AlphaFoldDB" id="A0A5M6J275"/>
<sequence>MTGARDADIGRALSSIDAPAMPYRSFAHNRVRLEPQAVPADPDPSLRFPLLREALPEFRLTTPLPQGEADVVAAAPAPAASVSAPATQGTASPPAVAAPPPAASPVPTPSPPPSPATGPAAATGTLTPLDHVFRVLRGQAAPATAEAGLHDLFRRL</sequence>